<gene>
    <name evidence="2" type="ORF">L613_003800000150</name>
</gene>
<organism evidence="2 3">
    <name type="scientific">Pseudoxanthomonas taiwanensis J19</name>
    <dbReference type="NCBI Taxonomy" id="935569"/>
    <lineage>
        <taxon>Bacteria</taxon>
        <taxon>Pseudomonadati</taxon>
        <taxon>Pseudomonadota</taxon>
        <taxon>Gammaproteobacteria</taxon>
        <taxon>Lysobacterales</taxon>
        <taxon>Lysobacteraceae</taxon>
        <taxon>Pseudoxanthomonas</taxon>
    </lineage>
</organism>
<protein>
    <submittedName>
        <fullName evidence="2">(1-&gt;4)-alpha-D-glucan 1-alpha-D-glucosylmutase</fullName>
    </submittedName>
</protein>
<dbReference type="GO" id="GO:0005992">
    <property type="term" value="P:trehalose biosynthetic process"/>
    <property type="evidence" value="ECO:0007669"/>
    <property type="project" value="TreeGrafter"/>
</dbReference>
<accession>A0A562DIF3</accession>
<evidence type="ECO:0000313" key="3">
    <source>
        <dbReference type="Proteomes" id="UP000321583"/>
    </source>
</evidence>
<dbReference type="PANTHER" id="PTHR10357">
    <property type="entry name" value="ALPHA-AMYLASE FAMILY MEMBER"/>
    <property type="match status" value="1"/>
</dbReference>
<keyword evidence="3" id="KW-1185">Reference proteome</keyword>
<dbReference type="Gene3D" id="3.20.20.80">
    <property type="entry name" value="Glycosidases"/>
    <property type="match status" value="1"/>
</dbReference>
<evidence type="ECO:0000313" key="2">
    <source>
        <dbReference type="EMBL" id="TWH09428.1"/>
    </source>
</evidence>
<dbReference type="GO" id="GO:0030980">
    <property type="term" value="P:alpha-glucan catabolic process"/>
    <property type="evidence" value="ECO:0007669"/>
    <property type="project" value="TreeGrafter"/>
</dbReference>
<dbReference type="AlphaFoldDB" id="A0A562DIF3"/>
<dbReference type="GO" id="GO:0047470">
    <property type="term" value="F:(1,4)-alpha-D-glucan 1-alpha-D-glucosylmutase activity"/>
    <property type="evidence" value="ECO:0007669"/>
    <property type="project" value="TreeGrafter"/>
</dbReference>
<feature type="region of interest" description="Disordered" evidence="1">
    <location>
        <begin position="312"/>
        <end position="350"/>
    </location>
</feature>
<sequence>MPALLLQRLRASFEQLTAPLNAKAVEDTAFYRHGVLLSRNEVGSHPLHAPPGIDGFHHACRERGRRHPLALLATATHDHKRGEDTRARLAALSHRAPWWCGQLERFEEAVPARLREAVPATFRLMLWQTLVAAWPLQLPGRRARTDYAGRVVAWATKALREGKQYSSWTEPDAGVEGAVDALVRHALEDNALHQALAAAAAALGVPGARLGLAQLLLRLATPGVPDTYQGSEGWDLSLVDPDNRRPVDYAARRAWLDDPRDWPALLRQWQDGALKARLLATMLELRAAHPRLFQGRYTPQPAGTDVVAFLRGSGPPPAGGARARGAGPPPGGGGARLRPKAPGNPPSLRLPVGHWREVLGGARLGLDSPGNVPLSTLFARSPVAVWTTA</sequence>
<reference evidence="2 3" key="1">
    <citation type="submission" date="2019-07" db="EMBL/GenBank/DDBJ databases">
        <title>Genome sequencing of lignin-degrading bacterial isolates.</title>
        <authorList>
            <person name="Gladden J."/>
        </authorList>
    </citation>
    <scope>NUCLEOTIDE SEQUENCE [LARGE SCALE GENOMIC DNA]</scope>
    <source>
        <strain evidence="2 3">J19</strain>
    </source>
</reference>
<dbReference type="PANTHER" id="PTHR10357:SF216">
    <property type="entry name" value="MALTOOLIGOSYL TREHALOSE SYNTHASE-RELATED"/>
    <property type="match status" value="1"/>
</dbReference>
<dbReference type="EMBL" id="VLJS01000067">
    <property type="protein sequence ID" value="TWH09428.1"/>
    <property type="molecule type" value="Genomic_DNA"/>
</dbReference>
<dbReference type="SUPFAM" id="SSF51445">
    <property type="entry name" value="(Trans)glycosidases"/>
    <property type="match status" value="1"/>
</dbReference>
<evidence type="ECO:0000256" key="1">
    <source>
        <dbReference type="SAM" id="MobiDB-lite"/>
    </source>
</evidence>
<comment type="caution">
    <text evidence="2">The sequence shown here is derived from an EMBL/GenBank/DDBJ whole genome shotgun (WGS) entry which is preliminary data.</text>
</comment>
<name>A0A562DIF3_9GAMM</name>
<dbReference type="Proteomes" id="UP000321583">
    <property type="component" value="Unassembled WGS sequence"/>
</dbReference>
<proteinExistence type="predicted"/>
<dbReference type="InterPro" id="IPR017853">
    <property type="entry name" value="GH"/>
</dbReference>